<evidence type="ECO:0000313" key="1">
    <source>
        <dbReference type="EMBL" id="QIO00928.1"/>
    </source>
</evidence>
<accession>A0A6G8RHQ2</accession>
<dbReference type="RefSeq" id="YP_011712904.1">
    <property type="nucleotide sequence ID" value="NC_102114.1"/>
</dbReference>
<protein>
    <submittedName>
        <fullName evidence="1">Uncharacterized protein</fullName>
    </submittedName>
</protein>
<dbReference type="Proteomes" id="UP000501209">
    <property type="component" value="Segment"/>
</dbReference>
<sequence>MIPLVAIMFATIGKIIFTRRNNHGRNYQEVPPNSQMRMILI</sequence>
<organism evidence="1 2">
    <name type="scientific">Salmonella phage smaug</name>
    <dbReference type="NCBI Taxonomy" id="2713322"/>
    <lineage>
        <taxon>Viruses</taxon>
        <taxon>Duplodnaviria</taxon>
        <taxon>Heunggongvirae</taxon>
        <taxon>Uroviricota</taxon>
        <taxon>Caudoviricetes</taxon>
        <taxon>Demerecviridae</taxon>
        <taxon>Markadamsvirinae</taxon>
        <taxon>Epseptimavirus</taxon>
        <taxon>Epseptimavirus smaug</taxon>
    </lineage>
</organism>
<reference evidence="2" key="1">
    <citation type="submission" date="2020-02" db="EMBL/GenBank/DDBJ databases">
        <authorList>
            <person name="Olsen N.S."/>
            <person name="Forero-Junco L."/>
            <person name="Kot W."/>
            <person name="Hansen L.H."/>
        </authorList>
    </citation>
    <scope>NUCLEOTIDE SEQUENCE [LARGE SCALE GENOMIC DNA]</scope>
</reference>
<evidence type="ECO:0000313" key="2">
    <source>
        <dbReference type="Proteomes" id="UP000501209"/>
    </source>
</evidence>
<keyword evidence="2" id="KW-1185">Reference proteome</keyword>
<dbReference type="EMBL" id="MT074461">
    <property type="protein sequence ID" value="QIO00928.1"/>
    <property type="molecule type" value="Genomic_DNA"/>
</dbReference>
<dbReference type="GeneID" id="300968160"/>
<gene>
    <name evidence="1" type="ORF">smaug_1</name>
</gene>
<name>A0A6G8RHQ2_9CAUD</name>
<proteinExistence type="predicted"/>